<sequence>MWRWGALDGGDAGRRCAGRPGFRMRGDQGADAAVVRVEPDVEPLVGRTQRGVGDGLAGEDRGAIVVLVHGVVRPGYGLPRQGAQEAFGLAAQQPGGRVVEVGDAALEVEAQGADGQALQQVGGGETALRWGPVLVGRAGRRAVGRGCARRLAPGPGPG</sequence>
<proteinExistence type="predicted"/>
<keyword evidence="2" id="KW-1185">Reference proteome</keyword>
<dbReference type="EMBL" id="BNEB01000005">
    <property type="protein sequence ID" value="GHI63280.1"/>
    <property type="molecule type" value="Genomic_DNA"/>
</dbReference>
<comment type="caution">
    <text evidence="1">The sequence shown here is derived from an EMBL/GenBank/DDBJ whole genome shotgun (WGS) entry which is preliminary data.</text>
</comment>
<organism evidence="1 2">
    <name type="scientific">Streptomyces asoensis</name>
    <dbReference type="NCBI Taxonomy" id="249586"/>
    <lineage>
        <taxon>Bacteria</taxon>
        <taxon>Bacillati</taxon>
        <taxon>Actinomycetota</taxon>
        <taxon>Actinomycetes</taxon>
        <taxon>Kitasatosporales</taxon>
        <taxon>Streptomycetaceae</taxon>
        <taxon>Streptomyces</taxon>
    </lineage>
</organism>
<protein>
    <submittedName>
        <fullName evidence="1">Uncharacterized protein</fullName>
    </submittedName>
</protein>
<accession>A0ABQ3S582</accession>
<reference evidence="2" key="1">
    <citation type="submission" date="2023-07" db="EMBL/GenBank/DDBJ databases">
        <title>Whole genome shotgun sequence of Streptomyces cacaoi subsp. asoensis NBRC 13813.</title>
        <authorList>
            <person name="Komaki H."/>
            <person name="Tamura T."/>
        </authorList>
    </citation>
    <scope>NUCLEOTIDE SEQUENCE [LARGE SCALE GENOMIC DNA]</scope>
    <source>
        <strain evidence="2">NBRC 13813</strain>
    </source>
</reference>
<evidence type="ECO:0000313" key="1">
    <source>
        <dbReference type="EMBL" id="GHI63280.1"/>
    </source>
</evidence>
<gene>
    <name evidence="1" type="ORF">Saso_49300</name>
</gene>
<name>A0ABQ3S582_9ACTN</name>
<evidence type="ECO:0000313" key="2">
    <source>
        <dbReference type="Proteomes" id="UP000649259"/>
    </source>
</evidence>
<dbReference type="Proteomes" id="UP000649259">
    <property type="component" value="Unassembled WGS sequence"/>
</dbReference>